<feature type="transmembrane region" description="Helical" evidence="1">
    <location>
        <begin position="138"/>
        <end position="161"/>
    </location>
</feature>
<proteinExistence type="predicted"/>
<evidence type="ECO:0000313" key="3">
    <source>
        <dbReference type="Proteomes" id="UP000004095"/>
    </source>
</evidence>
<name>A1ZRG8_MICM2</name>
<comment type="caution">
    <text evidence="2">The sequence shown here is derived from an EMBL/GenBank/DDBJ whole genome shotgun (WGS) entry which is preliminary data.</text>
</comment>
<reference evidence="2 3" key="1">
    <citation type="submission" date="2007-01" db="EMBL/GenBank/DDBJ databases">
        <authorList>
            <person name="Haygood M."/>
            <person name="Podell S."/>
            <person name="Anderson C."/>
            <person name="Hopkinson B."/>
            <person name="Roe K."/>
            <person name="Barbeau K."/>
            <person name="Gaasterland T."/>
            <person name="Ferriera S."/>
            <person name="Johnson J."/>
            <person name="Kravitz S."/>
            <person name="Beeson K."/>
            <person name="Sutton G."/>
            <person name="Rogers Y.-H."/>
            <person name="Friedman R."/>
            <person name="Frazier M."/>
            <person name="Venter J.C."/>
        </authorList>
    </citation>
    <scope>NUCLEOTIDE SEQUENCE [LARGE SCALE GENOMIC DNA]</scope>
    <source>
        <strain evidence="2 3">ATCC 23134</strain>
    </source>
</reference>
<gene>
    <name evidence="2" type="ORF">M23134_04746</name>
</gene>
<protein>
    <submittedName>
        <fullName evidence="2">Uncharacterized protein</fullName>
    </submittedName>
</protein>
<organism evidence="2 3">
    <name type="scientific">Microscilla marina ATCC 23134</name>
    <dbReference type="NCBI Taxonomy" id="313606"/>
    <lineage>
        <taxon>Bacteria</taxon>
        <taxon>Pseudomonadati</taxon>
        <taxon>Bacteroidota</taxon>
        <taxon>Cytophagia</taxon>
        <taxon>Cytophagales</taxon>
        <taxon>Microscillaceae</taxon>
        <taxon>Microscilla</taxon>
    </lineage>
</organism>
<sequence length="162" mass="18644">MNDRTNYILTEDGVINKIDSYWEELNELSDKQERLGRDLLKKLFGHFSLGLVAVISVLWANVPHSYGVIALAIVSLATLASAITQINTYVAFVRNKKHGMILYQELSQQIVHNYENSLERRVTLSKFLLSCTLPLHPYLYMFLLISFFLVITGSTVFYNFYL</sequence>
<accession>A1ZRG8</accession>
<dbReference type="AlphaFoldDB" id="A1ZRG8"/>
<keyword evidence="1" id="KW-0812">Transmembrane</keyword>
<keyword evidence="3" id="KW-1185">Reference proteome</keyword>
<dbReference type="Proteomes" id="UP000004095">
    <property type="component" value="Unassembled WGS sequence"/>
</dbReference>
<dbReference type="EMBL" id="AAWS01000027">
    <property type="protein sequence ID" value="EAY27058.1"/>
    <property type="molecule type" value="Genomic_DNA"/>
</dbReference>
<evidence type="ECO:0000313" key="2">
    <source>
        <dbReference type="EMBL" id="EAY27058.1"/>
    </source>
</evidence>
<keyword evidence="1" id="KW-0472">Membrane</keyword>
<feature type="transmembrane region" description="Helical" evidence="1">
    <location>
        <begin position="43"/>
        <end position="62"/>
    </location>
</feature>
<evidence type="ECO:0000256" key="1">
    <source>
        <dbReference type="SAM" id="Phobius"/>
    </source>
</evidence>
<dbReference type="RefSeq" id="WP_004156417.1">
    <property type="nucleotide sequence ID" value="NZ_AAWS01000027.1"/>
</dbReference>
<feature type="transmembrane region" description="Helical" evidence="1">
    <location>
        <begin position="68"/>
        <end position="92"/>
    </location>
</feature>
<keyword evidence="1" id="KW-1133">Transmembrane helix</keyword>